<organism evidence="1 2">
    <name type="scientific">Pseudomonas amygdali pv. mori str. 301020</name>
    <dbReference type="NCBI Taxonomy" id="629261"/>
    <lineage>
        <taxon>Bacteria</taxon>
        <taxon>Pseudomonadati</taxon>
        <taxon>Pseudomonadota</taxon>
        <taxon>Gammaproteobacteria</taxon>
        <taxon>Pseudomonadales</taxon>
        <taxon>Pseudomonadaceae</taxon>
        <taxon>Pseudomonas</taxon>
        <taxon>Pseudomonas amygdali</taxon>
    </lineage>
</organism>
<name>A0A656GNJ4_PSEA0</name>
<reference evidence="1 2" key="1">
    <citation type="journal article" date="2011" name="PLoS Pathog.">
        <title>Dynamic evolution of pathogenicity revealed by sequencing and comparative genomics of 19 Pseudomonas syringae isolates.</title>
        <authorList>
            <person name="Baltrus D.A."/>
            <person name="Nishimura M.T."/>
            <person name="Romanchuk A."/>
            <person name="Chang J.H."/>
            <person name="Mukhtar M.S."/>
            <person name="Cherkis K."/>
            <person name="Roach J."/>
            <person name="Grant S.R."/>
            <person name="Jones C.D."/>
            <person name="Dangl J.L."/>
        </authorList>
    </citation>
    <scope>NUCLEOTIDE SEQUENCE [LARGE SCALE GENOMIC DNA]</scope>
    <source>
        <strain evidence="1 2">301020</strain>
    </source>
</reference>
<protein>
    <submittedName>
        <fullName evidence="1">Uncharacterized protein</fullName>
    </submittedName>
</protein>
<dbReference type="AlphaFoldDB" id="A0A656GNJ4"/>
<dbReference type="Proteomes" id="UP000003465">
    <property type="component" value="Unassembled WGS sequence"/>
</dbReference>
<feature type="non-terminal residue" evidence="1">
    <location>
        <position position="1"/>
    </location>
</feature>
<sequence length="63" mass="7203">VTIQIQPDIDMPRRDGAKHNAALVVILGETQTAKMIRPARPVFQAVYGEIFLIERRKYRPVIT</sequence>
<proteinExistence type="predicted"/>
<dbReference type="EMBL" id="AEAG01003360">
    <property type="protein sequence ID" value="EGH27308.1"/>
    <property type="molecule type" value="Genomic_DNA"/>
</dbReference>
<evidence type="ECO:0000313" key="1">
    <source>
        <dbReference type="EMBL" id="EGH27308.1"/>
    </source>
</evidence>
<accession>A0A656GNJ4</accession>
<evidence type="ECO:0000313" key="2">
    <source>
        <dbReference type="Proteomes" id="UP000003465"/>
    </source>
</evidence>
<comment type="caution">
    <text evidence="1">The sequence shown here is derived from an EMBL/GenBank/DDBJ whole genome shotgun (WGS) entry which is preliminary data.</text>
</comment>
<gene>
    <name evidence="1" type="ORF">PSYMO_39790</name>
</gene>